<dbReference type="SUPFAM" id="SSF51905">
    <property type="entry name" value="FAD/NAD(P)-binding domain"/>
    <property type="match status" value="1"/>
</dbReference>
<evidence type="ECO:0000256" key="3">
    <source>
        <dbReference type="ARBA" id="ARBA00022827"/>
    </source>
</evidence>
<dbReference type="EMBL" id="QMQX01000207">
    <property type="protein sequence ID" value="RLE49502.1"/>
    <property type="molecule type" value="Genomic_DNA"/>
</dbReference>
<dbReference type="InterPro" id="IPR017896">
    <property type="entry name" value="4Fe4S_Fe-S-bd"/>
</dbReference>
<dbReference type="InterPro" id="IPR036188">
    <property type="entry name" value="FAD/NAD-bd_sf"/>
</dbReference>
<reference evidence="6 7" key="1">
    <citation type="submission" date="2018-06" db="EMBL/GenBank/DDBJ databases">
        <title>Extensive metabolic versatility and redundancy in microbially diverse, dynamic hydrothermal sediments.</title>
        <authorList>
            <person name="Dombrowski N."/>
            <person name="Teske A."/>
            <person name="Baker B.J."/>
        </authorList>
    </citation>
    <scope>NUCLEOTIDE SEQUENCE [LARGE SCALE GENOMIC DNA]</scope>
    <source>
        <strain evidence="6">B34_G17</strain>
    </source>
</reference>
<dbReference type="GO" id="GO:0050660">
    <property type="term" value="F:flavin adenine dinucleotide binding"/>
    <property type="evidence" value="ECO:0007669"/>
    <property type="project" value="InterPro"/>
</dbReference>
<evidence type="ECO:0000256" key="1">
    <source>
        <dbReference type="ARBA" id="ARBA00010790"/>
    </source>
</evidence>
<evidence type="ECO:0000313" key="6">
    <source>
        <dbReference type="EMBL" id="RLE49502.1"/>
    </source>
</evidence>
<accession>A0A497ER22</accession>
<dbReference type="InterPro" id="IPR007867">
    <property type="entry name" value="GMC_OxRtase_C"/>
</dbReference>
<name>A0A497ER22_9CREN</name>
<dbReference type="PROSITE" id="PS51379">
    <property type="entry name" value="4FE4S_FER_2"/>
    <property type="match status" value="1"/>
</dbReference>
<dbReference type="PROSITE" id="PS00198">
    <property type="entry name" value="4FE4S_FER_1"/>
    <property type="match status" value="1"/>
</dbReference>
<dbReference type="PANTHER" id="PTHR46056">
    <property type="entry name" value="LONG-CHAIN-ALCOHOL OXIDASE"/>
    <property type="match status" value="1"/>
</dbReference>
<dbReference type="Gene3D" id="3.50.50.60">
    <property type="entry name" value="FAD/NAD(P)-binding domain"/>
    <property type="match status" value="1"/>
</dbReference>
<comment type="caution">
    <text evidence="6">The sequence shown here is derived from an EMBL/GenBank/DDBJ whole genome shotgun (WGS) entry which is preliminary data.</text>
</comment>
<dbReference type="InterPro" id="IPR017900">
    <property type="entry name" value="4Fe4S_Fe_S_CS"/>
</dbReference>
<gene>
    <name evidence="6" type="ORF">DRJ33_08185</name>
</gene>
<protein>
    <submittedName>
        <fullName evidence="6">Ferredoxin</fullName>
    </submittedName>
</protein>
<dbReference type="Proteomes" id="UP000272051">
    <property type="component" value="Unassembled WGS sequence"/>
</dbReference>
<dbReference type="GO" id="GO:0016614">
    <property type="term" value="F:oxidoreductase activity, acting on CH-OH group of donors"/>
    <property type="evidence" value="ECO:0007669"/>
    <property type="project" value="InterPro"/>
</dbReference>
<keyword evidence="2" id="KW-0285">Flavoprotein</keyword>
<organism evidence="6 7">
    <name type="scientific">Thermoproteota archaeon</name>
    <dbReference type="NCBI Taxonomy" id="2056631"/>
    <lineage>
        <taxon>Archaea</taxon>
        <taxon>Thermoproteota</taxon>
    </lineage>
</organism>
<dbReference type="Pfam" id="PF05199">
    <property type="entry name" value="GMC_oxred_C"/>
    <property type="match status" value="1"/>
</dbReference>
<evidence type="ECO:0000259" key="5">
    <source>
        <dbReference type="PROSITE" id="PS51379"/>
    </source>
</evidence>
<dbReference type="AlphaFoldDB" id="A0A497ER22"/>
<dbReference type="Pfam" id="PF00732">
    <property type="entry name" value="GMC_oxred_N"/>
    <property type="match status" value="1"/>
</dbReference>
<evidence type="ECO:0000313" key="7">
    <source>
        <dbReference type="Proteomes" id="UP000272051"/>
    </source>
</evidence>
<proteinExistence type="inferred from homology"/>
<comment type="similarity">
    <text evidence="1">Belongs to the GMC oxidoreductase family.</text>
</comment>
<keyword evidence="3" id="KW-0274">FAD</keyword>
<keyword evidence="4" id="KW-0560">Oxidoreductase</keyword>
<evidence type="ECO:0000256" key="4">
    <source>
        <dbReference type="ARBA" id="ARBA00023002"/>
    </source>
</evidence>
<evidence type="ECO:0000256" key="2">
    <source>
        <dbReference type="ARBA" id="ARBA00022630"/>
    </source>
</evidence>
<feature type="domain" description="4Fe-4S ferredoxin-type" evidence="5">
    <location>
        <begin position="110"/>
        <end position="140"/>
    </location>
</feature>
<sequence length="386" mass="41617">MAKKGHKVLILERGDEVEVSKAHLYYDIVSTTGVELWRVIGVGGSALVSLGNADTPLIEEIKALGIDISHEAEEIKRELKPSAVSSSFLGERAKLLIEAAKELKLSCQTVYKFVKLDTCRQCGRCAGGCPIDNKWTPLHDLQKAKGHGAKLISNFRLSSITRHGEGLSVKGLVNGVEKRFSADKVIVSAGALETPRILKKAGLTHSGKKLFADVFITVGGPFHGKRFRDEIPMTFCIKLNQEIALFPHISSFLIPYLASKGVIVAKDELVGVMVKIADDSYGKVGKHIEKSLTTSDLEKLERGKKVAMDILAAVGVKEREVVATHPRGVHLGGSAAIGDVVNREMETEISGLYVCDGSVLPKAPGAPPIMTILALAKKLAKKLCEV</sequence>
<dbReference type="PANTHER" id="PTHR46056:SF12">
    <property type="entry name" value="LONG-CHAIN-ALCOHOL OXIDASE"/>
    <property type="match status" value="1"/>
</dbReference>
<dbReference type="InterPro" id="IPR000172">
    <property type="entry name" value="GMC_OxRdtase_N"/>
</dbReference>